<accession>A0ABU2GGF2</accession>
<feature type="domain" description="DUF7573" evidence="2">
    <location>
        <begin position="63"/>
        <end position="101"/>
    </location>
</feature>
<evidence type="ECO:0000313" key="3">
    <source>
        <dbReference type="EMBL" id="MDS0299891.1"/>
    </source>
</evidence>
<feature type="compositionally biased region" description="Acidic residues" evidence="1">
    <location>
        <begin position="14"/>
        <end position="43"/>
    </location>
</feature>
<gene>
    <name evidence="3" type="ORF">NDI76_14170</name>
</gene>
<proteinExistence type="predicted"/>
<organism evidence="3 4">
    <name type="scientific">Halogeometricum salsisoli</name>
    <dbReference type="NCBI Taxonomy" id="2950536"/>
    <lineage>
        <taxon>Archaea</taxon>
        <taxon>Methanobacteriati</taxon>
        <taxon>Methanobacteriota</taxon>
        <taxon>Stenosarchaea group</taxon>
        <taxon>Halobacteria</taxon>
        <taxon>Halobacteriales</taxon>
        <taxon>Haloferacaceae</taxon>
        <taxon>Halogeometricum</taxon>
    </lineage>
</organism>
<dbReference type="EMBL" id="JAMQOP010000002">
    <property type="protein sequence ID" value="MDS0299891.1"/>
    <property type="molecule type" value="Genomic_DNA"/>
</dbReference>
<sequence length="101" mass="10947">MTRDRSLDDFVGGGEDEEREDAGSDGDENADDENDDVTAEEAESGAVADSERTSPTTEDVDPAVGTYRWHPDGVVCAACGETVPRLWFDDGEQVCADCKEW</sequence>
<reference evidence="3 4" key="1">
    <citation type="submission" date="2022-06" db="EMBL/GenBank/DDBJ databases">
        <title>Halogeometricum sp. a new haloarchaeum isolate from saline soil.</title>
        <authorList>
            <person name="Strakova D."/>
            <person name="Galisteo C."/>
            <person name="Sanchez-Porro C."/>
            <person name="Ventosa A."/>
        </authorList>
    </citation>
    <scope>NUCLEOTIDE SEQUENCE [LARGE SCALE GENOMIC DNA]</scope>
    <source>
        <strain evidence="3 4">S1BR25-6</strain>
    </source>
</reference>
<feature type="region of interest" description="Disordered" evidence="1">
    <location>
        <begin position="1"/>
        <end position="65"/>
    </location>
</feature>
<evidence type="ECO:0000313" key="4">
    <source>
        <dbReference type="Proteomes" id="UP001257060"/>
    </source>
</evidence>
<protein>
    <recommendedName>
        <fullName evidence="2">DUF7573 domain-containing protein</fullName>
    </recommendedName>
</protein>
<name>A0ABU2GGF2_9EURY</name>
<dbReference type="RefSeq" id="WP_310924742.1">
    <property type="nucleotide sequence ID" value="NZ_JAMQOP010000002.1"/>
</dbReference>
<dbReference type="Proteomes" id="UP001257060">
    <property type="component" value="Unassembled WGS sequence"/>
</dbReference>
<comment type="caution">
    <text evidence="3">The sequence shown here is derived from an EMBL/GenBank/DDBJ whole genome shotgun (WGS) entry which is preliminary data.</text>
</comment>
<dbReference type="InterPro" id="IPR055995">
    <property type="entry name" value="DUF7573"/>
</dbReference>
<keyword evidence="4" id="KW-1185">Reference proteome</keyword>
<evidence type="ECO:0000259" key="2">
    <source>
        <dbReference type="Pfam" id="PF24458"/>
    </source>
</evidence>
<dbReference type="Pfam" id="PF24458">
    <property type="entry name" value="DUF7573"/>
    <property type="match status" value="1"/>
</dbReference>
<evidence type="ECO:0000256" key="1">
    <source>
        <dbReference type="SAM" id="MobiDB-lite"/>
    </source>
</evidence>